<feature type="active site" evidence="2">
    <location>
        <position position="89"/>
    </location>
</feature>
<evidence type="ECO:0000256" key="2">
    <source>
        <dbReference type="PIRSR" id="PIRSR601461-1"/>
    </source>
</evidence>
<evidence type="ECO:0000256" key="3">
    <source>
        <dbReference type="SAM" id="SignalP"/>
    </source>
</evidence>
<keyword evidence="6" id="KW-1185">Reference proteome</keyword>
<comment type="caution">
    <text evidence="5">The sequence shown here is derived from an EMBL/GenBank/DDBJ whole genome shotgun (WGS) entry which is preliminary data.</text>
</comment>
<dbReference type="InterPro" id="IPR034164">
    <property type="entry name" value="Pepsin-like_dom"/>
</dbReference>
<feature type="domain" description="Peptidase A1" evidence="4">
    <location>
        <begin position="73"/>
        <end position="447"/>
    </location>
</feature>
<organism evidence="5 6">
    <name type="scientific">Lactarius akahatsu</name>
    <dbReference type="NCBI Taxonomy" id="416441"/>
    <lineage>
        <taxon>Eukaryota</taxon>
        <taxon>Fungi</taxon>
        <taxon>Dikarya</taxon>
        <taxon>Basidiomycota</taxon>
        <taxon>Agaricomycotina</taxon>
        <taxon>Agaricomycetes</taxon>
        <taxon>Russulales</taxon>
        <taxon>Russulaceae</taxon>
        <taxon>Lactarius</taxon>
    </lineage>
</organism>
<protein>
    <submittedName>
        <fullName evidence="5">Aspartic peptidase domain-containing protein</fullName>
    </submittedName>
</protein>
<evidence type="ECO:0000256" key="1">
    <source>
        <dbReference type="ARBA" id="ARBA00007447"/>
    </source>
</evidence>
<dbReference type="PANTHER" id="PTHR47966">
    <property type="entry name" value="BETA-SITE APP-CLEAVING ENZYME, ISOFORM A-RELATED"/>
    <property type="match status" value="1"/>
</dbReference>
<dbReference type="InterPro" id="IPR001461">
    <property type="entry name" value="Aspartic_peptidase_A1"/>
</dbReference>
<feature type="active site" evidence="2">
    <location>
        <position position="326"/>
    </location>
</feature>
<keyword evidence="3" id="KW-0732">Signal</keyword>
<dbReference type="GO" id="GO:0004190">
    <property type="term" value="F:aspartic-type endopeptidase activity"/>
    <property type="evidence" value="ECO:0007669"/>
    <property type="project" value="InterPro"/>
</dbReference>
<gene>
    <name evidence="5" type="ORF">EDB92DRAFT_2017511</name>
</gene>
<evidence type="ECO:0000313" key="6">
    <source>
        <dbReference type="Proteomes" id="UP001201163"/>
    </source>
</evidence>
<feature type="signal peptide" evidence="3">
    <location>
        <begin position="1"/>
        <end position="21"/>
    </location>
</feature>
<dbReference type="Proteomes" id="UP001201163">
    <property type="component" value="Unassembled WGS sequence"/>
</dbReference>
<dbReference type="EMBL" id="JAKELL010000005">
    <property type="protein sequence ID" value="KAH8998433.1"/>
    <property type="molecule type" value="Genomic_DNA"/>
</dbReference>
<comment type="similarity">
    <text evidence="1">Belongs to the peptidase A1 family.</text>
</comment>
<reference evidence="5" key="1">
    <citation type="submission" date="2022-01" db="EMBL/GenBank/DDBJ databases">
        <title>Comparative genomics reveals a dynamic genome evolution in the ectomycorrhizal milk-cap (Lactarius) mushrooms.</title>
        <authorList>
            <consortium name="DOE Joint Genome Institute"/>
            <person name="Lebreton A."/>
            <person name="Tang N."/>
            <person name="Kuo A."/>
            <person name="LaButti K."/>
            <person name="Drula E."/>
            <person name="Barry K."/>
            <person name="Clum A."/>
            <person name="Lipzen A."/>
            <person name="Mousain D."/>
            <person name="Ng V."/>
            <person name="Wang R."/>
            <person name="Wang X."/>
            <person name="Dai Y."/>
            <person name="Henrissat B."/>
            <person name="Grigoriev I.V."/>
            <person name="Guerin-Laguette A."/>
            <person name="Yu F."/>
            <person name="Martin F.M."/>
        </authorList>
    </citation>
    <scope>NUCLEOTIDE SEQUENCE</scope>
    <source>
        <strain evidence="5">QP</strain>
    </source>
</reference>
<dbReference type="InterPro" id="IPR033121">
    <property type="entry name" value="PEPTIDASE_A1"/>
</dbReference>
<dbReference type="PRINTS" id="PR00792">
    <property type="entry name" value="PEPSIN"/>
</dbReference>
<dbReference type="GO" id="GO:0006508">
    <property type="term" value="P:proteolysis"/>
    <property type="evidence" value="ECO:0007669"/>
    <property type="project" value="InterPro"/>
</dbReference>
<dbReference type="Gene3D" id="2.40.70.10">
    <property type="entry name" value="Acid Proteases"/>
    <property type="match status" value="2"/>
</dbReference>
<sequence>MIQFFTFCIPFLVFWPSSILALPVDPSTRGEFVQKKRGFELPIRRRVVRSGSSLKRGTYSGSTGLGDSLDLFYTVAVTIGETVTAVNVDTGSSDLWVVSSACTTSVCESTNMPPYPSANIKPAGGSVNLLYGDSSTGTHASGPVAQDTATVAGLAIPQQPFAAISDTNNTSVMQGANGIFGLGFPSGSQIQTATINAKFNNSLTTDDFVLGTASDGPFLSRLAMSGALEQPMFTVMLQRDAIDVSRNNGALTIGKLPDGIDNSSLTWVPVRLYKSEDGGLSPPTFAPNEIYPFRWEVPLDGIVLDGQRLHASKLTGSSPTLSALLDTGNSVIRGPRDVVDSVLKSVSSAFAANSNAAPTFPCKVPHTLAFQIGGKTFPVDPRDFMSQNKIGDVSTCVANNLVATDPPQSGALFSWSLGDPFFKSNLVAFYYGNLTHPSVDPPRIGFLSMVPDNANVLLQNDIAQAEANGGNFESESVLSPVITDLVNLVMTNGVRPSQARCRSHQ</sequence>
<dbReference type="InterPro" id="IPR021109">
    <property type="entry name" value="Peptidase_aspartic_dom_sf"/>
</dbReference>
<name>A0AAD4QGW1_9AGAM</name>
<evidence type="ECO:0000313" key="5">
    <source>
        <dbReference type="EMBL" id="KAH8998433.1"/>
    </source>
</evidence>
<dbReference type="CDD" id="cd05471">
    <property type="entry name" value="pepsin_like"/>
    <property type="match status" value="1"/>
</dbReference>
<proteinExistence type="inferred from homology"/>
<dbReference type="Pfam" id="PF00026">
    <property type="entry name" value="Asp"/>
    <property type="match status" value="1"/>
</dbReference>
<dbReference type="PANTHER" id="PTHR47966:SF51">
    <property type="entry name" value="BETA-SITE APP-CLEAVING ENZYME, ISOFORM A-RELATED"/>
    <property type="match status" value="1"/>
</dbReference>
<dbReference type="PROSITE" id="PS51767">
    <property type="entry name" value="PEPTIDASE_A1"/>
    <property type="match status" value="1"/>
</dbReference>
<evidence type="ECO:0000259" key="4">
    <source>
        <dbReference type="PROSITE" id="PS51767"/>
    </source>
</evidence>
<accession>A0AAD4QGW1</accession>
<dbReference type="AlphaFoldDB" id="A0AAD4QGW1"/>
<dbReference type="SUPFAM" id="SSF50630">
    <property type="entry name" value="Acid proteases"/>
    <property type="match status" value="1"/>
</dbReference>
<feature type="chain" id="PRO_5042014381" evidence="3">
    <location>
        <begin position="22"/>
        <end position="505"/>
    </location>
</feature>